<feature type="domain" description="Ricin B lectin" evidence="20">
    <location>
        <begin position="464"/>
        <end position="625"/>
    </location>
</feature>
<proteinExistence type="inferred from homology"/>
<evidence type="ECO:0000256" key="17">
    <source>
        <dbReference type="ARBA" id="ARBA00023211"/>
    </source>
</evidence>
<keyword evidence="15 18" id="KW-1015">Disulfide bond</keyword>
<dbReference type="Pfam" id="PF00535">
    <property type="entry name" value="Glycos_transf_2"/>
    <property type="match status" value="1"/>
</dbReference>
<evidence type="ECO:0000256" key="2">
    <source>
        <dbReference type="ARBA" id="ARBA00004323"/>
    </source>
</evidence>
<evidence type="ECO:0000256" key="12">
    <source>
        <dbReference type="ARBA" id="ARBA00022989"/>
    </source>
</evidence>
<dbReference type="InterPro" id="IPR000772">
    <property type="entry name" value="Ricin_B_lectin"/>
</dbReference>
<evidence type="ECO:0000256" key="15">
    <source>
        <dbReference type="ARBA" id="ARBA00023157"/>
    </source>
</evidence>
<dbReference type="Proteomes" id="UP001165740">
    <property type="component" value="Chromosome 1"/>
</dbReference>
<keyword evidence="6 18" id="KW-0328">Glycosyltransferase</keyword>
<evidence type="ECO:0000259" key="20">
    <source>
        <dbReference type="SMART" id="SM00458"/>
    </source>
</evidence>
<dbReference type="RefSeq" id="XP_055896364.1">
    <property type="nucleotide sequence ID" value="XM_056040389.1"/>
</dbReference>
<evidence type="ECO:0000256" key="18">
    <source>
        <dbReference type="RuleBase" id="RU361242"/>
    </source>
</evidence>
<evidence type="ECO:0000256" key="11">
    <source>
        <dbReference type="ARBA" id="ARBA00022968"/>
    </source>
</evidence>
<keyword evidence="17 18" id="KW-0464">Manganese</keyword>
<evidence type="ECO:0000313" key="22">
    <source>
        <dbReference type="RefSeq" id="XP_055896364.1"/>
    </source>
</evidence>
<dbReference type="AlphaFoldDB" id="A0A9W3BAB4"/>
<name>A0A9W3BAB4_BIOGL</name>
<dbReference type="FunFam" id="3.90.550.10:FF:000005">
    <property type="entry name" value="Polypeptide N-acetylgalactosaminyltransferase"/>
    <property type="match status" value="1"/>
</dbReference>
<evidence type="ECO:0000256" key="9">
    <source>
        <dbReference type="ARBA" id="ARBA00022723"/>
    </source>
</evidence>
<dbReference type="PANTHER" id="PTHR11675">
    <property type="entry name" value="N-ACETYLGALACTOSAMINYLTRANSFERASE"/>
    <property type="match status" value="1"/>
</dbReference>
<evidence type="ECO:0000256" key="14">
    <source>
        <dbReference type="ARBA" id="ARBA00023136"/>
    </source>
</evidence>
<dbReference type="InterPro" id="IPR035992">
    <property type="entry name" value="Ricin_B-like_lectins"/>
</dbReference>
<evidence type="ECO:0000313" key="21">
    <source>
        <dbReference type="Proteomes" id="UP001165740"/>
    </source>
</evidence>
<keyword evidence="21" id="KW-1185">Reference proteome</keyword>
<feature type="transmembrane region" description="Helical" evidence="18">
    <location>
        <begin position="24"/>
        <end position="46"/>
    </location>
</feature>
<evidence type="ECO:0000256" key="19">
    <source>
        <dbReference type="SAM" id="MobiDB-lite"/>
    </source>
</evidence>
<evidence type="ECO:0000256" key="8">
    <source>
        <dbReference type="ARBA" id="ARBA00022692"/>
    </source>
</evidence>
<dbReference type="SMART" id="SM00458">
    <property type="entry name" value="RICIN"/>
    <property type="match status" value="1"/>
</dbReference>
<protein>
    <recommendedName>
        <fullName evidence="5 18">Polypeptide N-acetylgalactosaminyltransferase</fullName>
        <ecNumber evidence="18">2.4.1.-</ecNumber>
    </recommendedName>
    <alternativeName>
        <fullName evidence="18">Protein-UDP acetylgalactosaminyltransferase</fullName>
    </alternativeName>
</protein>
<dbReference type="CDD" id="cd23433">
    <property type="entry name" value="beta-trefoil_Ricin_GALNT1-like"/>
    <property type="match status" value="1"/>
</dbReference>
<evidence type="ECO:0000256" key="1">
    <source>
        <dbReference type="ARBA" id="ARBA00001936"/>
    </source>
</evidence>
<dbReference type="Gene3D" id="2.80.10.50">
    <property type="match status" value="2"/>
</dbReference>
<comment type="subcellular location">
    <subcellularLocation>
        <location evidence="2 18">Golgi apparatus membrane</location>
        <topology evidence="2 18">Single-pass type II membrane protein</topology>
    </subcellularLocation>
</comment>
<dbReference type="PANTHER" id="PTHR11675:SF101">
    <property type="entry name" value="POLYPEPTIDE N-ACETYLGALACTOSAMINYLTRANSFERASE 5"/>
    <property type="match status" value="1"/>
</dbReference>
<comment type="cofactor">
    <cofactor evidence="1 18">
        <name>Mn(2+)</name>
        <dbReference type="ChEBI" id="CHEBI:29035"/>
    </cofactor>
</comment>
<keyword evidence="16" id="KW-0325">Glycoprotein</keyword>
<dbReference type="GO" id="GO:0046872">
    <property type="term" value="F:metal ion binding"/>
    <property type="evidence" value="ECO:0007669"/>
    <property type="project" value="UniProtKB-KW"/>
</dbReference>
<dbReference type="GO" id="GO:0030246">
    <property type="term" value="F:carbohydrate binding"/>
    <property type="evidence" value="ECO:0007669"/>
    <property type="project" value="UniProtKB-KW"/>
</dbReference>
<keyword evidence="7 18" id="KW-0808">Transferase</keyword>
<gene>
    <name evidence="22" type="primary">LOC106050397</name>
</gene>
<keyword evidence="13 18" id="KW-0333">Golgi apparatus</keyword>
<evidence type="ECO:0000256" key="4">
    <source>
        <dbReference type="ARBA" id="ARBA00005680"/>
    </source>
</evidence>
<dbReference type="Gene3D" id="3.90.550.10">
    <property type="entry name" value="Spore Coat Polysaccharide Biosynthesis Protein SpsA, Chain A"/>
    <property type="match status" value="1"/>
</dbReference>
<keyword evidence="14 18" id="KW-0472">Membrane</keyword>
<comment type="pathway">
    <text evidence="3 18">Protein modification; protein glycosylation.</text>
</comment>
<keyword evidence="8 18" id="KW-0812">Transmembrane</keyword>
<dbReference type="GO" id="GO:0004653">
    <property type="term" value="F:polypeptide N-acetylgalactosaminyltransferase activity"/>
    <property type="evidence" value="ECO:0007669"/>
    <property type="project" value="UniProtKB-ARBA"/>
</dbReference>
<dbReference type="Pfam" id="PF00652">
    <property type="entry name" value="Ricin_B_lectin"/>
    <property type="match status" value="2"/>
</dbReference>
<dbReference type="GeneID" id="106050397"/>
<evidence type="ECO:0000256" key="10">
    <source>
        <dbReference type="ARBA" id="ARBA00022734"/>
    </source>
</evidence>
<keyword evidence="9" id="KW-0479">Metal-binding</keyword>
<accession>A0A9W3BAB4</accession>
<organism evidence="21 22">
    <name type="scientific">Biomphalaria glabrata</name>
    <name type="common">Bloodfluke planorb</name>
    <name type="synonym">Freshwater snail</name>
    <dbReference type="NCBI Taxonomy" id="6526"/>
    <lineage>
        <taxon>Eukaryota</taxon>
        <taxon>Metazoa</taxon>
        <taxon>Spiralia</taxon>
        <taxon>Lophotrochozoa</taxon>
        <taxon>Mollusca</taxon>
        <taxon>Gastropoda</taxon>
        <taxon>Heterobranchia</taxon>
        <taxon>Euthyneura</taxon>
        <taxon>Panpulmonata</taxon>
        <taxon>Hygrophila</taxon>
        <taxon>Lymnaeoidea</taxon>
        <taxon>Planorbidae</taxon>
        <taxon>Biomphalaria</taxon>
    </lineage>
</organism>
<dbReference type="InterPro" id="IPR045885">
    <property type="entry name" value="GalNAc-T"/>
</dbReference>
<feature type="region of interest" description="Disordered" evidence="19">
    <location>
        <begin position="594"/>
        <end position="632"/>
    </location>
</feature>
<dbReference type="InterPro" id="IPR029044">
    <property type="entry name" value="Nucleotide-diphossugar_trans"/>
</dbReference>
<keyword evidence="10 18" id="KW-0430">Lectin</keyword>
<keyword evidence="12 18" id="KW-1133">Transmembrane helix</keyword>
<dbReference type="OrthoDB" id="330637at2759"/>
<evidence type="ECO:0000256" key="7">
    <source>
        <dbReference type="ARBA" id="ARBA00022679"/>
    </source>
</evidence>
<dbReference type="SUPFAM" id="SSF50370">
    <property type="entry name" value="Ricin B-like lectins"/>
    <property type="match status" value="2"/>
</dbReference>
<dbReference type="InterPro" id="IPR001173">
    <property type="entry name" value="Glyco_trans_2-like"/>
</dbReference>
<dbReference type="OMA" id="MGQGFAP"/>
<evidence type="ECO:0000256" key="6">
    <source>
        <dbReference type="ARBA" id="ARBA00022676"/>
    </source>
</evidence>
<dbReference type="PROSITE" id="PS50231">
    <property type="entry name" value="RICIN_B_LECTIN"/>
    <property type="match status" value="1"/>
</dbReference>
<keyword evidence="11" id="KW-0735">Signal-anchor</keyword>
<dbReference type="GO" id="GO:0000139">
    <property type="term" value="C:Golgi membrane"/>
    <property type="evidence" value="ECO:0007669"/>
    <property type="project" value="UniProtKB-SubCell"/>
</dbReference>
<dbReference type="GO" id="GO:0006493">
    <property type="term" value="P:protein O-linked glycosylation"/>
    <property type="evidence" value="ECO:0007669"/>
    <property type="project" value="TreeGrafter"/>
</dbReference>
<evidence type="ECO:0000256" key="3">
    <source>
        <dbReference type="ARBA" id="ARBA00004922"/>
    </source>
</evidence>
<dbReference type="EC" id="2.4.1.-" evidence="18"/>
<dbReference type="CDD" id="cd02510">
    <property type="entry name" value="pp-GalNAc-T"/>
    <property type="match status" value="1"/>
</dbReference>
<reference evidence="22" key="1">
    <citation type="submission" date="2025-08" db="UniProtKB">
        <authorList>
            <consortium name="RefSeq"/>
        </authorList>
    </citation>
    <scope>IDENTIFICATION</scope>
</reference>
<evidence type="ECO:0000256" key="16">
    <source>
        <dbReference type="ARBA" id="ARBA00023180"/>
    </source>
</evidence>
<dbReference type="SUPFAM" id="SSF53448">
    <property type="entry name" value="Nucleotide-diphospho-sugar transferases"/>
    <property type="match status" value="1"/>
</dbReference>
<evidence type="ECO:0000256" key="13">
    <source>
        <dbReference type="ARBA" id="ARBA00023034"/>
    </source>
</evidence>
<comment type="similarity">
    <text evidence="4 18">Belongs to the glycosyltransferase 2 family. GalNAc-T subfamily.</text>
</comment>
<sequence>MGFRSQASVDEGFNLKMGRLRFQYCKVIIATSMVWIMLDVFLLMYFTDCTNGPRCSPQEVLVTAKPKPGFLHKIFPKGLLPNTQPMGPGDGGKPVKVPADKEEEAKETFKINQFNLVASDLMSLNRTLPDYRMEECKRKSYPPVKSLPKTSIVIVFHNEAWSTLLRTVQSIINRSPPELLEEILLVDDASEKEHLGKKLEDYVATLSVPVHVIRTGSRVGLIRARLKGADISKGEVITFLDAHCECTEGWLEPLLTEIYHDRTAVVCPIIDVISDDTFEYITGSDMTWGGFNWKLNFRWYQVPQREVDRRGGDRSQPTRTPTMAGGLFAIDRKYFYEMGSYDEGMDIWGGENLEMSFRVWMCGGKIYIVTCSRVGHVFRKTSPYSWPGGVGRIINHNTQRIVEVWMDEYKDFFYKINPGVRATEYGDVSNRKELREKLKCKSFRWYLENIYPESQLPIDYLSLGEVKHKSSSLCLDTMGRKSGEKVGMEKCHGQGGNQVFSFTAKETLQTDDLCLDVSTLGGPVKLFQCHGMGGNQRWHYDLEVFCLTLKKQLMTDDDTCVGVNGQRVEFVKCRGQNNEWEYNKESKTIRHINTDQCLGKPNPKEKDVPSLGKCTGSDEQQWHLGGLKESRL</sequence>
<evidence type="ECO:0000256" key="5">
    <source>
        <dbReference type="ARBA" id="ARBA00012644"/>
    </source>
</evidence>